<gene>
    <name evidence="9" type="ORF">GMD66_13450</name>
</gene>
<proteinExistence type="inferred from homology"/>
<evidence type="ECO:0000256" key="4">
    <source>
        <dbReference type="ARBA" id="ARBA00023136"/>
    </source>
</evidence>
<accession>A0A7K1HHY6</accession>
<comment type="caution">
    <text evidence="9">The sequence shown here is derived from an EMBL/GenBank/DDBJ whole genome shotgun (WGS) entry which is preliminary data.</text>
</comment>
<evidence type="ECO:0000313" key="10">
    <source>
        <dbReference type="Proteomes" id="UP000437446"/>
    </source>
</evidence>
<feature type="domain" description="SusD-like N-terminal" evidence="8">
    <location>
        <begin position="96"/>
        <end position="250"/>
    </location>
</feature>
<evidence type="ECO:0000259" key="7">
    <source>
        <dbReference type="Pfam" id="PF07980"/>
    </source>
</evidence>
<keyword evidence="5" id="KW-0998">Cell outer membrane</keyword>
<dbReference type="Pfam" id="PF14322">
    <property type="entry name" value="SusD-like_3"/>
    <property type="match status" value="1"/>
</dbReference>
<evidence type="ECO:0000256" key="2">
    <source>
        <dbReference type="ARBA" id="ARBA00006275"/>
    </source>
</evidence>
<dbReference type="GO" id="GO:0009279">
    <property type="term" value="C:cell outer membrane"/>
    <property type="evidence" value="ECO:0007669"/>
    <property type="project" value="UniProtKB-SubCell"/>
</dbReference>
<organism evidence="9 10">
    <name type="scientific">Parabacteroides merdae</name>
    <dbReference type="NCBI Taxonomy" id="46503"/>
    <lineage>
        <taxon>Bacteria</taxon>
        <taxon>Pseudomonadati</taxon>
        <taxon>Bacteroidota</taxon>
        <taxon>Bacteroidia</taxon>
        <taxon>Bacteroidales</taxon>
        <taxon>Tannerellaceae</taxon>
        <taxon>Parabacteroides</taxon>
    </lineage>
</organism>
<dbReference type="InterPro" id="IPR011990">
    <property type="entry name" value="TPR-like_helical_dom_sf"/>
</dbReference>
<evidence type="ECO:0000256" key="5">
    <source>
        <dbReference type="ARBA" id="ARBA00023237"/>
    </source>
</evidence>
<dbReference type="SUPFAM" id="SSF48452">
    <property type="entry name" value="TPR-like"/>
    <property type="match status" value="1"/>
</dbReference>
<evidence type="ECO:0000256" key="3">
    <source>
        <dbReference type="ARBA" id="ARBA00022729"/>
    </source>
</evidence>
<evidence type="ECO:0000256" key="6">
    <source>
        <dbReference type="SAM" id="SignalP"/>
    </source>
</evidence>
<dbReference type="AlphaFoldDB" id="A0A7K1HHY6"/>
<reference evidence="9 10" key="1">
    <citation type="journal article" date="2019" name="Nat. Med.">
        <title>A library of human gut bacterial isolates paired with longitudinal multiomics data enables mechanistic microbiome research.</title>
        <authorList>
            <person name="Poyet M."/>
            <person name="Groussin M."/>
            <person name="Gibbons S.M."/>
            <person name="Avila-Pacheco J."/>
            <person name="Jiang X."/>
            <person name="Kearney S.M."/>
            <person name="Perrotta A.R."/>
            <person name="Berdy B."/>
            <person name="Zhao S."/>
            <person name="Lieberman T.D."/>
            <person name="Swanson P.K."/>
            <person name="Smith M."/>
            <person name="Roesemann S."/>
            <person name="Alexander J.E."/>
            <person name="Rich S.A."/>
            <person name="Livny J."/>
            <person name="Vlamakis H."/>
            <person name="Clish C."/>
            <person name="Bullock K."/>
            <person name="Deik A."/>
            <person name="Scott J."/>
            <person name="Pierce K.A."/>
            <person name="Xavier R.J."/>
            <person name="Alm E.J."/>
        </authorList>
    </citation>
    <scope>NUCLEOTIDE SEQUENCE [LARGE SCALE GENOMIC DNA]</scope>
    <source>
        <strain evidence="9 10">BIOML-A25</strain>
    </source>
</reference>
<feature type="domain" description="RagB/SusD" evidence="7">
    <location>
        <begin position="424"/>
        <end position="508"/>
    </location>
</feature>
<evidence type="ECO:0000256" key="1">
    <source>
        <dbReference type="ARBA" id="ARBA00004442"/>
    </source>
</evidence>
<feature type="chain" id="PRO_5029861137" evidence="6">
    <location>
        <begin position="22"/>
        <end position="555"/>
    </location>
</feature>
<keyword evidence="3 6" id="KW-0732">Signal</keyword>
<feature type="signal peptide" evidence="6">
    <location>
        <begin position="1"/>
        <end position="21"/>
    </location>
</feature>
<dbReference type="Proteomes" id="UP000437446">
    <property type="component" value="Unassembled WGS sequence"/>
</dbReference>
<protein>
    <submittedName>
        <fullName evidence="9">RagB/SusD family nutrient uptake outer membrane protein</fullName>
    </submittedName>
</protein>
<evidence type="ECO:0000259" key="8">
    <source>
        <dbReference type="Pfam" id="PF14322"/>
    </source>
</evidence>
<dbReference type="EMBL" id="WNCR01000006">
    <property type="protein sequence ID" value="MTU30192.1"/>
    <property type="molecule type" value="Genomic_DNA"/>
</dbReference>
<comment type="similarity">
    <text evidence="2">Belongs to the SusD family.</text>
</comment>
<dbReference type="RefSeq" id="WP_129943681.1">
    <property type="nucleotide sequence ID" value="NZ_DAWDXW010000009.1"/>
</dbReference>
<dbReference type="Pfam" id="PF07980">
    <property type="entry name" value="SusD_RagB"/>
    <property type="match status" value="1"/>
</dbReference>
<dbReference type="InterPro" id="IPR012944">
    <property type="entry name" value="SusD_RagB_dom"/>
</dbReference>
<evidence type="ECO:0000313" key="9">
    <source>
        <dbReference type="EMBL" id="MTU30192.1"/>
    </source>
</evidence>
<name>A0A7K1HHY6_9BACT</name>
<keyword evidence="4" id="KW-0472">Membrane</keyword>
<sequence>MKSKNLAILVFAGLMSFCSCDDFFELKRPQETQWTTTATYEQGLSSAYFNIQWSDAGRGFAQYIDFLTSGTASLMDGNTPGLDGEKYFYRSFEEKLGRMTTIWRTYYNVITKCNLALDVDRDGNGNPFNLDMRSDDYIHNYTRQVAEYHFCRAFSYFSLIRIFAPPYNHNGENNQKAIPLKTSAAYSKEDVYNEELGTIEAIYDLIISDLKYAKENLPDQFTLNSWNNVAGYECGRANKWVATSLLGKVYFLMGKYAEAKAEFDAVIDYAEATGTYKLEAPKDPFNKEKAQDVPKESIWEFNSGFLDGKYEKHNQYMYCGMVMGLRFRDSNGDELESLPGNNEGTVISSWNGFGIAYTALKEMGWMVDPMNGNYEVTPAAENDLRYQQVYHLMLPYKEGIKKGDPEYITTESLAGHAMVKTPHVYIDKFFRGAAPYGKFSKFPFIRLADIYLLRAWLRWNSNDLQGAADDLNIVWNRANPQNQDIYTASNVNHDVIYQEYLREMTGEGWTVDFMMGTQMTIPAGDSKLNSQVAPPYSSWYWSIPDDEVNLNDKYQ</sequence>
<dbReference type="InterPro" id="IPR033985">
    <property type="entry name" value="SusD-like_N"/>
</dbReference>
<comment type="subcellular location">
    <subcellularLocation>
        <location evidence="1">Cell outer membrane</location>
    </subcellularLocation>
</comment>
<dbReference type="Gene3D" id="1.25.40.390">
    <property type="match status" value="1"/>
</dbReference>
<dbReference type="PROSITE" id="PS51257">
    <property type="entry name" value="PROKAR_LIPOPROTEIN"/>
    <property type="match status" value="1"/>
</dbReference>